<accession>H5TXM7</accession>
<evidence type="ECO:0000313" key="3">
    <source>
        <dbReference type="Proteomes" id="UP000005845"/>
    </source>
</evidence>
<evidence type="ECO:0000313" key="2">
    <source>
        <dbReference type="EMBL" id="GAB38235.1"/>
    </source>
</evidence>
<dbReference type="eggNOG" id="ENOG50304IN">
    <property type="taxonomic scope" value="Bacteria"/>
</dbReference>
<sequence length="288" mass="31733">MAPPRVAHEHHTVPQRARARSSQIRRTLTTFTFSVGMCGCRYGKVNGLTVMASTNHRKRARSYQRAHGVSYTVALRAVTAGDGWSNGITPWLRQSQKPFNCYWCGSVEAILSWGDIGEDTERIEFYCQNPDCNAREVDVLVVDDGTDTTRRRADAKALQRFPGEVLADPVLINDDEQLGWMVRTSPLPSARTSGQVQCLFCGKQTCDVDPAGDSDIGRLTLYCRNPRCAADTAIALVGRDGTPATQNREDVTALREIDNPPPPPSADGAPRIRPVGHRTDGVLDRRRG</sequence>
<name>H5TXM7_9ACTN</name>
<keyword evidence="3" id="KW-1185">Reference proteome</keyword>
<organism evidence="2 3">
    <name type="scientific">Gordonia sputi NBRC 100414</name>
    <dbReference type="NCBI Taxonomy" id="1089453"/>
    <lineage>
        <taxon>Bacteria</taxon>
        <taxon>Bacillati</taxon>
        <taxon>Actinomycetota</taxon>
        <taxon>Actinomycetes</taxon>
        <taxon>Mycobacteriales</taxon>
        <taxon>Gordoniaceae</taxon>
        <taxon>Gordonia</taxon>
    </lineage>
</organism>
<feature type="compositionally biased region" description="Basic and acidic residues" evidence="1">
    <location>
        <begin position="247"/>
        <end position="258"/>
    </location>
</feature>
<reference evidence="2 3" key="1">
    <citation type="submission" date="2012-02" db="EMBL/GenBank/DDBJ databases">
        <title>Whole genome shotgun sequence of Gordonia sputi NBRC 100414.</title>
        <authorList>
            <person name="Yoshida I."/>
            <person name="Hosoyama A."/>
            <person name="Tsuchikane K."/>
            <person name="Katsumata H."/>
            <person name="Yamazaki S."/>
            <person name="Fujita N."/>
        </authorList>
    </citation>
    <scope>NUCLEOTIDE SEQUENCE [LARGE SCALE GENOMIC DNA]</scope>
    <source>
        <strain evidence="2 3">NBRC 100414</strain>
    </source>
</reference>
<feature type="region of interest" description="Disordered" evidence="1">
    <location>
        <begin position="241"/>
        <end position="288"/>
    </location>
</feature>
<dbReference type="Proteomes" id="UP000005845">
    <property type="component" value="Unassembled WGS sequence"/>
</dbReference>
<proteinExistence type="predicted"/>
<feature type="region of interest" description="Disordered" evidence="1">
    <location>
        <begin position="1"/>
        <end position="21"/>
    </location>
</feature>
<gene>
    <name evidence="2" type="ORF">GOSPT_037_00020</name>
</gene>
<dbReference type="AlphaFoldDB" id="H5TXM7"/>
<evidence type="ECO:0000256" key="1">
    <source>
        <dbReference type="SAM" id="MobiDB-lite"/>
    </source>
</evidence>
<comment type="caution">
    <text evidence="2">The sequence shown here is derived from an EMBL/GenBank/DDBJ whole genome shotgun (WGS) entry which is preliminary data.</text>
</comment>
<feature type="compositionally biased region" description="Basic and acidic residues" evidence="1">
    <location>
        <begin position="1"/>
        <end position="12"/>
    </location>
</feature>
<protein>
    <submittedName>
        <fullName evidence="2">Uncharacterized protein</fullName>
    </submittedName>
</protein>
<dbReference type="EMBL" id="BAFC01000037">
    <property type="protein sequence ID" value="GAB38235.1"/>
    <property type="molecule type" value="Genomic_DNA"/>
</dbReference>
<feature type="compositionally biased region" description="Basic and acidic residues" evidence="1">
    <location>
        <begin position="277"/>
        <end position="288"/>
    </location>
</feature>